<comment type="caution">
    <text evidence="1">The sequence shown here is derived from an EMBL/GenBank/DDBJ whole genome shotgun (WGS) entry which is preliminary data.</text>
</comment>
<keyword evidence="2" id="KW-1185">Reference proteome</keyword>
<evidence type="ECO:0000313" key="2">
    <source>
        <dbReference type="Proteomes" id="UP001150581"/>
    </source>
</evidence>
<gene>
    <name evidence="1" type="ORF">LPJ66_006040</name>
</gene>
<dbReference type="EMBL" id="JANBPG010000907">
    <property type="protein sequence ID" value="KAJ1892964.1"/>
    <property type="molecule type" value="Genomic_DNA"/>
</dbReference>
<sequence length="441" mass="49390">MTGGFLRWKNHAERLLRFNHMTMTLSAEPLRVVESELHALHRNACDHRHSHQQFSPHSMNATATIQYTFDSTSNFPRPFLTDTPRFHSSFDPSLRHLPCILFLHGNDPGGFDVARWMAGGLSHVHQLRNPLMPSQFGTYSVYNVQDRPRVYEGHSAFDAGEPAWSRLKSGTTNERTAIFASRPEFAEPMPPLGLLSISRPGYLESSPSNAPTLTAQATAIAQLVENLRVPSIHIIAHKVAAPVALEMAGLAGFRNRIRSMSLIDAQLSPQKRSQRLSERLNLLGPEWARTRAAYNALARTASDSYFRQAVAEICGTESMAEISDDPAMAQLYEGIGVFFTHWNSRKPGVLADILMWDKLDRKSWSMVKTPLLCITSTGQTYTDEGLGFDEEAQTKEDAVRAALVTTRSKPEFARLYGSGRMLFPLARTSKMCLDFIYRHQG</sequence>
<protein>
    <submittedName>
        <fullName evidence="1">Uncharacterized protein</fullName>
    </submittedName>
</protein>
<dbReference type="Proteomes" id="UP001150581">
    <property type="component" value="Unassembled WGS sequence"/>
</dbReference>
<reference evidence="1" key="1">
    <citation type="submission" date="2022-07" db="EMBL/GenBank/DDBJ databases">
        <title>Phylogenomic reconstructions and comparative analyses of Kickxellomycotina fungi.</title>
        <authorList>
            <person name="Reynolds N.K."/>
            <person name="Stajich J.E."/>
            <person name="Barry K."/>
            <person name="Grigoriev I.V."/>
            <person name="Crous P."/>
            <person name="Smith M.E."/>
        </authorList>
    </citation>
    <scope>NUCLEOTIDE SEQUENCE</scope>
    <source>
        <strain evidence="1">Benny 63K</strain>
    </source>
</reference>
<proteinExistence type="predicted"/>
<name>A0ACC1ICP0_9FUNG</name>
<accession>A0ACC1ICP0</accession>
<evidence type="ECO:0000313" key="1">
    <source>
        <dbReference type="EMBL" id="KAJ1892964.1"/>
    </source>
</evidence>
<organism evidence="1 2">
    <name type="scientific">Kickxella alabastrina</name>
    <dbReference type="NCBI Taxonomy" id="61397"/>
    <lineage>
        <taxon>Eukaryota</taxon>
        <taxon>Fungi</taxon>
        <taxon>Fungi incertae sedis</taxon>
        <taxon>Zoopagomycota</taxon>
        <taxon>Kickxellomycotina</taxon>
        <taxon>Kickxellomycetes</taxon>
        <taxon>Kickxellales</taxon>
        <taxon>Kickxellaceae</taxon>
        <taxon>Kickxella</taxon>
    </lineage>
</organism>